<comment type="caution">
    <text evidence="2">The sequence shown here is derived from an EMBL/GenBank/DDBJ whole genome shotgun (WGS) entry which is preliminary data.</text>
</comment>
<reference evidence="2 3" key="1">
    <citation type="submission" date="2020-04" db="EMBL/GenBank/DDBJ databases">
        <title>Perkinsus chesapeaki whole genome sequence.</title>
        <authorList>
            <person name="Bogema D.R."/>
        </authorList>
    </citation>
    <scope>NUCLEOTIDE SEQUENCE [LARGE SCALE GENOMIC DNA]</scope>
    <source>
        <strain evidence="2">ATCC PRA-425</strain>
    </source>
</reference>
<evidence type="ECO:0000313" key="2">
    <source>
        <dbReference type="EMBL" id="KAF4646835.1"/>
    </source>
</evidence>
<feature type="non-terminal residue" evidence="2">
    <location>
        <position position="148"/>
    </location>
</feature>
<sequence>IYYDTRYGARERDLSKYQSGQWVLLFAKRKTTMGLPHKLGDLWEEGWIILRGPTSRYPVTAVIAKNGQTKVVNLRYLRVDYRDRRALSEDIMSDKSDSRTSSSNHNVEFEIVDPRELIDIQEPPQGDEDGLNRTPVAPPRKGMRSRKQ</sequence>
<gene>
    <name evidence="2" type="ORF">FOL47_005562</name>
</gene>
<organism evidence="2 3">
    <name type="scientific">Perkinsus chesapeaki</name>
    <name type="common">Clam parasite</name>
    <name type="synonym">Perkinsus andrewsi</name>
    <dbReference type="NCBI Taxonomy" id="330153"/>
    <lineage>
        <taxon>Eukaryota</taxon>
        <taxon>Sar</taxon>
        <taxon>Alveolata</taxon>
        <taxon>Perkinsozoa</taxon>
        <taxon>Perkinsea</taxon>
        <taxon>Perkinsida</taxon>
        <taxon>Perkinsidae</taxon>
        <taxon>Perkinsus</taxon>
    </lineage>
</organism>
<dbReference type="EMBL" id="JAAPAO010003066">
    <property type="protein sequence ID" value="KAF4646835.1"/>
    <property type="molecule type" value="Genomic_DNA"/>
</dbReference>
<feature type="non-terminal residue" evidence="2">
    <location>
        <position position="1"/>
    </location>
</feature>
<keyword evidence="3" id="KW-1185">Reference proteome</keyword>
<name>A0A7J6KHK6_PERCH</name>
<accession>A0A7J6KHK6</accession>
<evidence type="ECO:0000313" key="3">
    <source>
        <dbReference type="Proteomes" id="UP000591131"/>
    </source>
</evidence>
<dbReference type="Proteomes" id="UP000591131">
    <property type="component" value="Unassembled WGS sequence"/>
</dbReference>
<feature type="region of interest" description="Disordered" evidence="1">
    <location>
        <begin position="88"/>
        <end position="148"/>
    </location>
</feature>
<dbReference type="AlphaFoldDB" id="A0A7J6KHK6"/>
<proteinExistence type="predicted"/>
<evidence type="ECO:0000256" key="1">
    <source>
        <dbReference type="SAM" id="MobiDB-lite"/>
    </source>
</evidence>
<feature type="compositionally biased region" description="Basic and acidic residues" evidence="1">
    <location>
        <begin position="88"/>
        <end position="98"/>
    </location>
</feature>
<protein>
    <submittedName>
        <fullName evidence="2">Uncharacterized protein</fullName>
    </submittedName>
</protein>